<evidence type="ECO:0000313" key="2">
    <source>
        <dbReference type="EMBL" id="ASU79970.1"/>
    </source>
</evidence>
<dbReference type="EMBL" id="CP022752">
    <property type="protein sequence ID" value="ASU79970.1"/>
    <property type="molecule type" value="Genomic_DNA"/>
</dbReference>
<dbReference type="SUPFAM" id="SSF47413">
    <property type="entry name" value="lambda repressor-like DNA-binding domains"/>
    <property type="match status" value="1"/>
</dbReference>
<dbReference type="HOGENOM" id="CLU_050691_0_0_11"/>
<proteinExistence type="predicted"/>
<dbReference type="Proteomes" id="UP000215043">
    <property type="component" value="Chromosome"/>
</dbReference>
<dbReference type="Pfam" id="PF13560">
    <property type="entry name" value="HTH_31"/>
    <property type="match status" value="1"/>
</dbReference>
<evidence type="ECO:0000313" key="3">
    <source>
        <dbReference type="EMBL" id="KGI82307.1"/>
    </source>
</evidence>
<dbReference type="GO" id="GO:0003677">
    <property type="term" value="F:DNA binding"/>
    <property type="evidence" value="ECO:0007669"/>
    <property type="project" value="InterPro"/>
</dbReference>
<dbReference type="SMART" id="SM00530">
    <property type="entry name" value="HTH_XRE"/>
    <property type="match status" value="1"/>
</dbReference>
<dbReference type="KEGG" id="aey:CDG81_18790"/>
<dbReference type="CDD" id="cd00093">
    <property type="entry name" value="HTH_XRE"/>
    <property type="match status" value="1"/>
</dbReference>
<keyword evidence="4" id="KW-1185">Reference proteome</keyword>
<reference evidence="3 4" key="1">
    <citation type="journal article" date="2014" name="PLoS ONE">
        <title>Identification and Characterization of a New Erythromycin Biosynthetic Gene Cluster in Actinopolyspora erythraea YIM90600, a Novel Erythronolide-Producing Halophilic Actinomycete Isolated from Salt Field.</title>
        <authorList>
            <person name="Chen D."/>
            <person name="Feng J."/>
            <person name="Huang L."/>
            <person name="Zhang Q."/>
            <person name="Wu J."/>
            <person name="Zhu X."/>
            <person name="Duan Y."/>
            <person name="Xu Z."/>
        </authorList>
    </citation>
    <scope>NUCLEOTIDE SEQUENCE [LARGE SCALE GENOMIC DNA]</scope>
    <source>
        <strain evidence="3 4">YIM90600</strain>
    </source>
</reference>
<protein>
    <submittedName>
        <fullName evidence="2 3">Transcriptional regulator</fullName>
    </submittedName>
</protein>
<dbReference type="Gene3D" id="1.10.260.40">
    <property type="entry name" value="lambda repressor-like DNA-binding domains"/>
    <property type="match status" value="1"/>
</dbReference>
<evidence type="ECO:0000313" key="5">
    <source>
        <dbReference type="Proteomes" id="UP000215043"/>
    </source>
</evidence>
<organism evidence="2 5">
    <name type="scientific">Actinopolyspora erythraea</name>
    <dbReference type="NCBI Taxonomy" id="414996"/>
    <lineage>
        <taxon>Bacteria</taxon>
        <taxon>Bacillati</taxon>
        <taxon>Actinomycetota</taxon>
        <taxon>Actinomycetes</taxon>
        <taxon>Actinopolysporales</taxon>
        <taxon>Actinopolysporaceae</taxon>
        <taxon>Actinopolyspora</taxon>
    </lineage>
</organism>
<evidence type="ECO:0000313" key="4">
    <source>
        <dbReference type="Proteomes" id="UP000029737"/>
    </source>
</evidence>
<dbReference type="SUPFAM" id="SSF48452">
    <property type="entry name" value="TPR-like"/>
    <property type="match status" value="1"/>
</dbReference>
<gene>
    <name evidence="2" type="ORF">CDG81_18790</name>
    <name evidence="3" type="ORF">IL38_06125</name>
</gene>
<dbReference type="InterPro" id="IPR011990">
    <property type="entry name" value="TPR-like_helical_dom_sf"/>
</dbReference>
<dbReference type="RefSeq" id="WP_043570775.1">
    <property type="nucleotide sequence ID" value="NZ_CP022752.1"/>
</dbReference>
<sequence length="425" mass="46064">MSDRGKLFGTELRRLRIAAGISLLGLAKRVHYSKGYLSKIETGLKKPLPELARVCDNELAAGGELARLVPVTPSEAPPPSQEEGEVWPMGLARDGTGPVQAVSRRGLLAAGAASAVSFRTGTGGGPAVEESSLRTFRTMFGQFRELGQTANHEVVLPALLAHTQTLRELAGHASAGNREDILVLGARYAEYAGWMAQEAGEERTALWWTERAAEMADSAGDRDLAEYTRVRRALFALYRGDARGTIELARRARHGRLPPRIRALSLQREAQGHALAGDHYSCMRSLDSAREAHSAASADSELALGSTNLVDPVAMVTGWCLHDLGRPGEASSVLDREIQRVPTRASRSRARYGVRRALAHAAAGNVEHACALASRMLDTVDAIGSATVTTDLRRLDRTLARFRGNSSVRELIPRLTQSLRVRTDW</sequence>
<dbReference type="eggNOG" id="COG1396">
    <property type="taxonomic scope" value="Bacteria"/>
</dbReference>
<dbReference type="AlphaFoldDB" id="A0A099D918"/>
<dbReference type="InterPro" id="IPR001387">
    <property type="entry name" value="Cro/C1-type_HTH"/>
</dbReference>
<reference evidence="2 5" key="2">
    <citation type="submission" date="2017-08" db="EMBL/GenBank/DDBJ databases">
        <title>The complete genome sequence of moderately halophilic actinomycete Actinopolyspora erythraea YIM 90600, the producer of novel erythromycin, novel actinopolysporins A-C and tubercidin.</title>
        <authorList>
            <person name="Yin M."/>
            <person name="Tang S."/>
        </authorList>
    </citation>
    <scope>NUCLEOTIDE SEQUENCE [LARGE SCALE GENOMIC DNA]</scope>
    <source>
        <strain evidence="2 5">YIM 90600</strain>
    </source>
</reference>
<feature type="domain" description="HTH cro/C1-type" evidence="1">
    <location>
        <begin position="12"/>
        <end position="47"/>
    </location>
</feature>
<dbReference type="EMBL" id="JPMV01000012">
    <property type="protein sequence ID" value="KGI82307.1"/>
    <property type="molecule type" value="Genomic_DNA"/>
</dbReference>
<accession>A0A099D918</accession>
<dbReference type="InterPro" id="IPR010982">
    <property type="entry name" value="Lambda_DNA-bd_dom_sf"/>
</dbReference>
<dbReference type="OrthoDB" id="5184419at2"/>
<evidence type="ECO:0000259" key="1">
    <source>
        <dbReference type="PROSITE" id="PS50943"/>
    </source>
</evidence>
<dbReference type="PROSITE" id="PS50943">
    <property type="entry name" value="HTH_CROC1"/>
    <property type="match status" value="1"/>
</dbReference>
<name>A0A099D918_9ACTN</name>
<dbReference type="Proteomes" id="UP000029737">
    <property type="component" value="Unassembled WGS sequence"/>
</dbReference>